<evidence type="ECO:0000313" key="1">
    <source>
        <dbReference type="EMBL" id="MCC2255935.1"/>
    </source>
</evidence>
<dbReference type="EMBL" id="JAJEQX010000041">
    <property type="protein sequence ID" value="MCC2255935.1"/>
    <property type="molecule type" value="Genomic_DNA"/>
</dbReference>
<proteinExistence type="predicted"/>
<accession>A0ABS8G0V7</accession>
<protein>
    <recommendedName>
        <fullName evidence="3">Tyrosine specific protein phosphatases domain-containing protein</fullName>
    </recommendedName>
</protein>
<organism evidence="1 2">
    <name type="scientific">Ruminococcus turbiniformis</name>
    <dbReference type="NCBI Taxonomy" id="2881258"/>
    <lineage>
        <taxon>Bacteria</taxon>
        <taxon>Bacillati</taxon>
        <taxon>Bacillota</taxon>
        <taxon>Clostridia</taxon>
        <taxon>Eubacteriales</taxon>
        <taxon>Oscillospiraceae</taxon>
        <taxon>Ruminococcus</taxon>
    </lineage>
</organism>
<dbReference type="RefSeq" id="WP_227708916.1">
    <property type="nucleotide sequence ID" value="NZ_JAJEQX010000041.1"/>
</dbReference>
<reference evidence="1 2" key="1">
    <citation type="submission" date="2021-10" db="EMBL/GenBank/DDBJ databases">
        <title>Anaerobic single-cell dispensing facilitates the cultivation of human gut bacteria.</title>
        <authorList>
            <person name="Afrizal A."/>
        </authorList>
    </citation>
    <scope>NUCLEOTIDE SEQUENCE [LARGE SCALE GENOMIC DNA]</scope>
    <source>
        <strain evidence="1 2">CLA-AA-H200</strain>
    </source>
</reference>
<evidence type="ECO:0000313" key="2">
    <source>
        <dbReference type="Proteomes" id="UP001198151"/>
    </source>
</evidence>
<comment type="caution">
    <text evidence="1">The sequence shown here is derived from an EMBL/GenBank/DDBJ whole genome shotgun (WGS) entry which is preliminary data.</text>
</comment>
<evidence type="ECO:0008006" key="3">
    <source>
        <dbReference type="Google" id="ProtNLM"/>
    </source>
</evidence>
<keyword evidence="2" id="KW-1185">Reference proteome</keyword>
<gene>
    <name evidence="1" type="ORF">LKD70_16205</name>
</gene>
<sequence>MKIKIFSRRQIEELLREGFPEKTAVISFYDPETSRFIAEDYRPVDYKEKTDRLFQVPLHDIDLSVLPEYGLTYETYFPEADALAEFIYSAKTDGYNIICQCEYGESRSSGCAAAILEHFYKNGISVFADYRYYPNQVVYHKVLEALEKFYETSKRSFLDR</sequence>
<dbReference type="Proteomes" id="UP001198151">
    <property type="component" value="Unassembled WGS sequence"/>
</dbReference>
<name>A0ABS8G0V7_9FIRM</name>